<evidence type="ECO:0000313" key="2">
    <source>
        <dbReference type="EMBL" id="KAG8038743.1"/>
    </source>
</evidence>
<dbReference type="AlphaFoldDB" id="A0A8J5QR18"/>
<gene>
    <name evidence="2" type="ORF">G9C98_000298</name>
</gene>
<accession>A0A8J5QR18</accession>
<dbReference type="EMBL" id="JAAOIC020000041">
    <property type="protein sequence ID" value="KAG8038743.1"/>
    <property type="molecule type" value="Genomic_DNA"/>
</dbReference>
<dbReference type="Proteomes" id="UP000729913">
    <property type="component" value="Unassembled WGS sequence"/>
</dbReference>
<dbReference type="InterPro" id="IPR010512">
    <property type="entry name" value="DUF1091"/>
</dbReference>
<name>A0A8J5QR18_9HYME</name>
<keyword evidence="3" id="KW-1185">Reference proteome</keyword>
<protein>
    <submittedName>
        <fullName evidence="2">Uncharacterized protein</fullName>
    </submittedName>
</protein>
<comment type="caution">
    <text evidence="2">The sequence shown here is derived from an EMBL/GenBank/DDBJ whole genome shotgun (WGS) entry which is preliminary data.</text>
</comment>
<proteinExistence type="predicted"/>
<dbReference type="Pfam" id="PF06477">
    <property type="entry name" value="DUF1091"/>
    <property type="match status" value="1"/>
</dbReference>
<reference evidence="2" key="2">
    <citation type="submission" date="2021-04" db="EMBL/GenBank/DDBJ databases">
        <title>Genome-wide patterns of bracovirus chromosomal integration into multiple host tissues during parasitism.</title>
        <authorList>
            <person name="Chebbi M.A.C."/>
        </authorList>
    </citation>
    <scope>NUCLEOTIDE SEQUENCE</scope>
    <source>
        <tissue evidence="2">Whole body</tissue>
    </source>
</reference>
<keyword evidence="1" id="KW-0732">Signal</keyword>
<dbReference type="OrthoDB" id="7656507at2759"/>
<reference evidence="2" key="1">
    <citation type="submission" date="2020-03" db="EMBL/GenBank/DDBJ databases">
        <authorList>
            <person name="Chebbi M.A."/>
            <person name="Drezen J.M."/>
        </authorList>
    </citation>
    <scope>NUCLEOTIDE SEQUENCE</scope>
    <source>
        <tissue evidence="2">Whole body</tissue>
    </source>
</reference>
<feature type="chain" id="PRO_5035230763" evidence="1">
    <location>
        <begin position="21"/>
        <end position="190"/>
    </location>
</feature>
<evidence type="ECO:0000313" key="3">
    <source>
        <dbReference type="Proteomes" id="UP000729913"/>
    </source>
</evidence>
<sequence>MDLKYLGIFVVILVVDSSVAEINPTLAVIKWKKLAATTVDNPYFGEFTTEISKSEIGGSAKFLIKKSFTPTMKISITIERMGKQLLDFEDDICELMKNEVYGKDMLNYGLPKDKFPHSCPVTPGDYEIREYPLRNDNFFAGTPPGVYFIKLLIGEPEQDPFVTIDIMMDVMQEAPDVVPIPALPSPNFRG</sequence>
<evidence type="ECO:0000256" key="1">
    <source>
        <dbReference type="SAM" id="SignalP"/>
    </source>
</evidence>
<organism evidence="2 3">
    <name type="scientific">Cotesia typhae</name>
    <dbReference type="NCBI Taxonomy" id="2053667"/>
    <lineage>
        <taxon>Eukaryota</taxon>
        <taxon>Metazoa</taxon>
        <taxon>Ecdysozoa</taxon>
        <taxon>Arthropoda</taxon>
        <taxon>Hexapoda</taxon>
        <taxon>Insecta</taxon>
        <taxon>Pterygota</taxon>
        <taxon>Neoptera</taxon>
        <taxon>Endopterygota</taxon>
        <taxon>Hymenoptera</taxon>
        <taxon>Apocrita</taxon>
        <taxon>Ichneumonoidea</taxon>
        <taxon>Braconidae</taxon>
        <taxon>Microgastrinae</taxon>
        <taxon>Cotesia</taxon>
    </lineage>
</organism>
<feature type="signal peptide" evidence="1">
    <location>
        <begin position="1"/>
        <end position="20"/>
    </location>
</feature>